<protein>
    <submittedName>
        <fullName evidence="1">Uncharacterized protein</fullName>
    </submittedName>
</protein>
<dbReference type="RefSeq" id="WP_090640071.1">
    <property type="nucleotide sequence ID" value="NZ_CVRB01000007.1"/>
</dbReference>
<keyword evidence="2" id="KW-1185">Reference proteome</keyword>
<dbReference type="EMBL" id="CVRB01000007">
    <property type="protein sequence ID" value="CRK85223.1"/>
    <property type="molecule type" value="Genomic_DNA"/>
</dbReference>
<dbReference type="OrthoDB" id="501284at2"/>
<evidence type="ECO:0000313" key="2">
    <source>
        <dbReference type="Proteomes" id="UP000199087"/>
    </source>
</evidence>
<gene>
    <name evidence="1" type="ORF">BN000_05295</name>
</gene>
<organism evidence="1 2">
    <name type="scientific">Neobacillus massiliamazoniensis</name>
    <dbReference type="NCBI Taxonomy" id="1499688"/>
    <lineage>
        <taxon>Bacteria</taxon>
        <taxon>Bacillati</taxon>
        <taxon>Bacillota</taxon>
        <taxon>Bacilli</taxon>
        <taxon>Bacillales</taxon>
        <taxon>Bacillaceae</taxon>
        <taxon>Neobacillus</taxon>
    </lineage>
</organism>
<proteinExistence type="predicted"/>
<accession>A0A0U1P546</accession>
<sequence>MSKKEISIFEIDHTKWDIFLIDESTKGLKGQPWITFMFDDNGIILDFHLHLEPLSPKDNLTHSKMDTEWNKYTLEKKITVQNEH</sequence>
<evidence type="ECO:0000313" key="1">
    <source>
        <dbReference type="EMBL" id="CRK85223.1"/>
    </source>
</evidence>
<reference evidence="2" key="1">
    <citation type="submission" date="2015-05" db="EMBL/GenBank/DDBJ databases">
        <authorList>
            <person name="Urmite Genomes"/>
        </authorList>
    </citation>
    <scope>NUCLEOTIDE SEQUENCE [LARGE SCALE GENOMIC DNA]</scope>
    <source>
        <strain evidence="2">LF1</strain>
    </source>
</reference>
<name>A0A0U1P546_9BACI</name>
<dbReference type="AlphaFoldDB" id="A0A0U1P546"/>
<dbReference type="Proteomes" id="UP000199087">
    <property type="component" value="Unassembled WGS sequence"/>
</dbReference>